<name>A0ABU6Z8K8_9FABA</name>
<reference evidence="2 3" key="1">
    <citation type="journal article" date="2023" name="Plants (Basel)">
        <title>Bridging the Gap: Combining Genomics and Transcriptomics Approaches to Understand Stylosanthes scabra, an Orphan Legume from the Brazilian Caatinga.</title>
        <authorList>
            <person name="Ferreira-Neto J.R.C."/>
            <person name="da Silva M.D."/>
            <person name="Binneck E."/>
            <person name="de Melo N.F."/>
            <person name="da Silva R.H."/>
            <person name="de Melo A.L.T.M."/>
            <person name="Pandolfi V."/>
            <person name="Bustamante F.O."/>
            <person name="Brasileiro-Vidal A.C."/>
            <person name="Benko-Iseppon A.M."/>
        </authorList>
    </citation>
    <scope>NUCLEOTIDE SEQUENCE [LARGE SCALE GENOMIC DNA]</scope>
    <source>
        <tissue evidence="2">Leaves</tissue>
    </source>
</reference>
<keyword evidence="1" id="KW-1133">Transmembrane helix</keyword>
<evidence type="ECO:0000313" key="3">
    <source>
        <dbReference type="Proteomes" id="UP001341840"/>
    </source>
</evidence>
<evidence type="ECO:0000313" key="2">
    <source>
        <dbReference type="EMBL" id="MED6218912.1"/>
    </source>
</evidence>
<organism evidence="2 3">
    <name type="scientific">Stylosanthes scabra</name>
    <dbReference type="NCBI Taxonomy" id="79078"/>
    <lineage>
        <taxon>Eukaryota</taxon>
        <taxon>Viridiplantae</taxon>
        <taxon>Streptophyta</taxon>
        <taxon>Embryophyta</taxon>
        <taxon>Tracheophyta</taxon>
        <taxon>Spermatophyta</taxon>
        <taxon>Magnoliopsida</taxon>
        <taxon>eudicotyledons</taxon>
        <taxon>Gunneridae</taxon>
        <taxon>Pentapetalae</taxon>
        <taxon>rosids</taxon>
        <taxon>fabids</taxon>
        <taxon>Fabales</taxon>
        <taxon>Fabaceae</taxon>
        <taxon>Papilionoideae</taxon>
        <taxon>50 kb inversion clade</taxon>
        <taxon>dalbergioids sensu lato</taxon>
        <taxon>Dalbergieae</taxon>
        <taxon>Pterocarpus clade</taxon>
        <taxon>Stylosanthes</taxon>
    </lineage>
</organism>
<keyword evidence="1" id="KW-0472">Membrane</keyword>
<protein>
    <recommendedName>
        <fullName evidence="4">Transmembrane protein</fullName>
    </recommendedName>
</protein>
<accession>A0ABU6Z8K8</accession>
<dbReference type="Proteomes" id="UP001341840">
    <property type="component" value="Unassembled WGS sequence"/>
</dbReference>
<proteinExistence type="predicted"/>
<evidence type="ECO:0008006" key="4">
    <source>
        <dbReference type="Google" id="ProtNLM"/>
    </source>
</evidence>
<gene>
    <name evidence="2" type="ORF">PIB30_031027</name>
</gene>
<sequence length="112" mass="12810">MLSSRQIRLTVTCFLLLTVIFLLLLLLLEKNYLKASSVFQPQQQNEYDVHVYVKSIATPLLALFIFMVFLHALATTILFAPMRTTPARPLVLFVSREPPSCNNNAQKMPSLW</sequence>
<evidence type="ECO:0000256" key="1">
    <source>
        <dbReference type="SAM" id="Phobius"/>
    </source>
</evidence>
<dbReference type="EMBL" id="JASCZI010271992">
    <property type="protein sequence ID" value="MED6218912.1"/>
    <property type="molecule type" value="Genomic_DNA"/>
</dbReference>
<keyword evidence="3" id="KW-1185">Reference proteome</keyword>
<keyword evidence="1" id="KW-0812">Transmembrane</keyword>
<feature type="transmembrane region" description="Helical" evidence="1">
    <location>
        <begin position="59"/>
        <end position="80"/>
    </location>
</feature>
<comment type="caution">
    <text evidence="2">The sequence shown here is derived from an EMBL/GenBank/DDBJ whole genome shotgun (WGS) entry which is preliminary data.</text>
</comment>